<accession>A0ABQ1GLM4</accession>
<dbReference type="Proteomes" id="UP000620046">
    <property type="component" value="Unassembled WGS sequence"/>
</dbReference>
<protein>
    <recommendedName>
        <fullName evidence="3">DUF4276 family protein</fullName>
    </recommendedName>
</protein>
<name>A0ABQ1GLM4_9GAMM</name>
<reference evidence="2" key="1">
    <citation type="journal article" date="2019" name="Int. J. Syst. Evol. Microbiol.">
        <title>The Global Catalogue of Microorganisms (GCM) 10K type strain sequencing project: providing services to taxonomists for standard genome sequencing and annotation.</title>
        <authorList>
            <consortium name="The Broad Institute Genomics Platform"/>
            <consortium name="The Broad Institute Genome Sequencing Center for Infectious Disease"/>
            <person name="Wu L."/>
            <person name="Ma J."/>
        </authorList>
    </citation>
    <scope>NUCLEOTIDE SEQUENCE [LARGE SCALE GENOMIC DNA]</scope>
    <source>
        <strain evidence="2">CGMCC 1.15439</strain>
    </source>
</reference>
<evidence type="ECO:0000313" key="2">
    <source>
        <dbReference type="Proteomes" id="UP000620046"/>
    </source>
</evidence>
<dbReference type="Pfam" id="PF14103">
    <property type="entry name" value="DUF4276"/>
    <property type="match status" value="1"/>
</dbReference>
<gene>
    <name evidence="1" type="ORF">GCM10010981_38970</name>
</gene>
<proteinExistence type="predicted"/>
<keyword evidence="2" id="KW-1185">Reference proteome</keyword>
<evidence type="ECO:0000313" key="1">
    <source>
        <dbReference type="EMBL" id="GGA46040.1"/>
    </source>
</evidence>
<organism evidence="1 2">
    <name type="scientific">Dyella nitratireducens</name>
    <dbReference type="NCBI Taxonomy" id="1849580"/>
    <lineage>
        <taxon>Bacteria</taxon>
        <taxon>Pseudomonadati</taxon>
        <taxon>Pseudomonadota</taxon>
        <taxon>Gammaproteobacteria</taxon>
        <taxon>Lysobacterales</taxon>
        <taxon>Rhodanobacteraceae</taxon>
        <taxon>Dyella</taxon>
    </lineage>
</organism>
<evidence type="ECO:0008006" key="3">
    <source>
        <dbReference type="Google" id="ProtNLM"/>
    </source>
</evidence>
<comment type="caution">
    <text evidence="1">The sequence shown here is derived from an EMBL/GenBank/DDBJ whole genome shotgun (WGS) entry which is preliminary data.</text>
</comment>
<sequence>MVDVIVFAEGQSEEQFIKQVVAPSLHHQQIYLKAQTLKTSQQGTGGAVTFGRLMFYARNALRQYPNAILTTFLDLYGLDTDFPEFHEAKKQAEVAGRVAKLEAALHREVVTQVGCRAERFIPHIQPYEFEGLLFSDVTALSTIEPRWKRYLNQLRVIRDAFPTPEHINDSFETKPSRRLEALLEPQYRKTRHGPLVAGRVTLATMESECLHFRGWIEKLRALV</sequence>
<dbReference type="EMBL" id="BMJA01000004">
    <property type="protein sequence ID" value="GGA46040.1"/>
    <property type="molecule type" value="Genomic_DNA"/>
</dbReference>
<dbReference type="InterPro" id="IPR025455">
    <property type="entry name" value="DUF4276"/>
</dbReference>